<dbReference type="SUPFAM" id="SSF55331">
    <property type="entry name" value="Tautomerase/MIF"/>
    <property type="match status" value="1"/>
</dbReference>
<organism evidence="1 2">
    <name type="scientific">Novosphingobium sediminis</name>
    <dbReference type="NCBI Taxonomy" id="707214"/>
    <lineage>
        <taxon>Bacteria</taxon>
        <taxon>Pseudomonadati</taxon>
        <taxon>Pseudomonadota</taxon>
        <taxon>Alphaproteobacteria</taxon>
        <taxon>Sphingomonadales</taxon>
        <taxon>Sphingomonadaceae</taxon>
        <taxon>Novosphingobium</taxon>
    </lineage>
</organism>
<accession>A0A512AMC5</accession>
<evidence type="ECO:0008006" key="3">
    <source>
        <dbReference type="Google" id="ProtNLM"/>
    </source>
</evidence>
<evidence type="ECO:0000313" key="2">
    <source>
        <dbReference type="Proteomes" id="UP000321464"/>
    </source>
</evidence>
<reference evidence="1 2" key="1">
    <citation type="submission" date="2019-07" db="EMBL/GenBank/DDBJ databases">
        <title>Whole genome shotgun sequence of Novosphingobium sediminis NBRC 106119.</title>
        <authorList>
            <person name="Hosoyama A."/>
            <person name="Uohara A."/>
            <person name="Ohji S."/>
            <person name="Ichikawa N."/>
        </authorList>
    </citation>
    <scope>NUCLEOTIDE SEQUENCE [LARGE SCALE GENOMIC DNA]</scope>
    <source>
        <strain evidence="1 2">NBRC 106119</strain>
    </source>
</reference>
<evidence type="ECO:0000313" key="1">
    <source>
        <dbReference type="EMBL" id="GEO00859.1"/>
    </source>
</evidence>
<comment type="caution">
    <text evidence="1">The sequence shown here is derived from an EMBL/GenBank/DDBJ whole genome shotgun (WGS) entry which is preliminary data.</text>
</comment>
<dbReference type="Proteomes" id="UP000321464">
    <property type="component" value="Unassembled WGS sequence"/>
</dbReference>
<protein>
    <recommendedName>
        <fullName evidence="3">4-oxalocrotonate tautomerase domain-containing protein</fullName>
    </recommendedName>
</protein>
<gene>
    <name evidence="1" type="ORF">NSE01_26910</name>
</gene>
<dbReference type="EMBL" id="BJYR01000018">
    <property type="protein sequence ID" value="GEO00859.1"/>
    <property type="molecule type" value="Genomic_DNA"/>
</dbReference>
<dbReference type="RefSeq" id="WP_147160195.1">
    <property type="nucleotide sequence ID" value="NZ_BJYR01000018.1"/>
</dbReference>
<name>A0A512AMC5_9SPHN</name>
<dbReference type="AlphaFoldDB" id="A0A512AMC5"/>
<dbReference type="Gene3D" id="3.30.429.10">
    <property type="entry name" value="Macrophage Migration Inhibitory Factor"/>
    <property type="match status" value="1"/>
</dbReference>
<dbReference type="OrthoDB" id="9804765at2"/>
<keyword evidence="2" id="KW-1185">Reference proteome</keyword>
<proteinExistence type="predicted"/>
<dbReference type="InterPro" id="IPR014347">
    <property type="entry name" value="Tautomerase/MIF_sf"/>
</dbReference>
<sequence>MPIIQFHLVSSAYPETAIDTLLIEASHAFAAALYPELTPVPVERVRALVCDIAPRRCAVGGRLVSDGAVPAPFFTCLTLVGRPRAQLDAMMEGLTDLVARHLACERKLVRGLIIPVEADDWYIAGVAASAARAAELAQRKAGRSD</sequence>